<dbReference type="OrthoDB" id="6020060at2759"/>
<dbReference type="Proteomes" id="UP000282613">
    <property type="component" value="Unassembled WGS sequence"/>
</dbReference>
<dbReference type="WBParaSite" id="TASK_0000230801-mRNA-1">
    <property type="protein sequence ID" value="TASK_0000230801-mRNA-1"/>
    <property type="gene ID" value="TASK_0000230801"/>
</dbReference>
<protein>
    <submittedName>
        <fullName evidence="7">DUF3456 domain-containing protein</fullName>
    </submittedName>
</protein>
<accession>A0A0R3VY14</accession>
<dbReference type="STRING" id="60517.A0A0R3VY14"/>
<evidence type="ECO:0000256" key="2">
    <source>
        <dbReference type="ARBA" id="ARBA00022729"/>
    </source>
</evidence>
<gene>
    <name evidence="5" type="ORF">TASK_LOCUS2309</name>
</gene>
<evidence type="ECO:0000313" key="6">
    <source>
        <dbReference type="Proteomes" id="UP000282613"/>
    </source>
</evidence>
<feature type="signal peptide" evidence="3">
    <location>
        <begin position="1"/>
        <end position="17"/>
    </location>
</feature>
<evidence type="ECO:0000313" key="7">
    <source>
        <dbReference type="WBParaSite" id="TASK_0000230801-mRNA-1"/>
    </source>
</evidence>
<feature type="domain" description="DUF3456" evidence="4">
    <location>
        <begin position="28"/>
        <end position="180"/>
    </location>
</feature>
<dbReference type="PANTHER" id="PTHR15382:SF8">
    <property type="entry name" value="CANOPY B"/>
    <property type="match status" value="1"/>
</dbReference>
<dbReference type="AlphaFoldDB" id="A0A0R3VY14"/>
<reference evidence="7" key="1">
    <citation type="submission" date="2017-02" db="UniProtKB">
        <authorList>
            <consortium name="WormBaseParasite"/>
        </authorList>
    </citation>
    <scope>IDENTIFICATION</scope>
</reference>
<sequence>MLSLLISFLFLPSNSFCDILGVKAPTPCEVCKLFCHEFMLRYNATDSSAMLDFHGCLIPHRMLFYSHLSAYRELRLTEIMQDPDLCTSMLQYRLHNERKDSTRFQKSRPQTFETLRQLVDRGVDVKLDIPQALWDSPSIEISMLKEKCEQLVVEHENLIEEWFFDHHNETAIVDFLCRQHLLKNKPFDYHAEISRNRSVP</sequence>
<dbReference type="EMBL" id="UYRS01001418">
    <property type="protein sequence ID" value="VDK24824.1"/>
    <property type="molecule type" value="Genomic_DNA"/>
</dbReference>
<evidence type="ECO:0000256" key="3">
    <source>
        <dbReference type="SAM" id="SignalP"/>
    </source>
</evidence>
<evidence type="ECO:0000259" key="4">
    <source>
        <dbReference type="Pfam" id="PF11938"/>
    </source>
</evidence>
<comment type="similarity">
    <text evidence="1">Belongs to the canopy family.</text>
</comment>
<evidence type="ECO:0000256" key="1">
    <source>
        <dbReference type="ARBA" id="ARBA00007285"/>
    </source>
</evidence>
<dbReference type="Pfam" id="PF11938">
    <property type="entry name" value="DUF3456"/>
    <property type="match status" value="1"/>
</dbReference>
<organism evidence="7">
    <name type="scientific">Taenia asiatica</name>
    <name type="common">Asian tapeworm</name>
    <dbReference type="NCBI Taxonomy" id="60517"/>
    <lineage>
        <taxon>Eukaryota</taxon>
        <taxon>Metazoa</taxon>
        <taxon>Spiralia</taxon>
        <taxon>Lophotrochozoa</taxon>
        <taxon>Platyhelminthes</taxon>
        <taxon>Cestoda</taxon>
        <taxon>Eucestoda</taxon>
        <taxon>Cyclophyllidea</taxon>
        <taxon>Taeniidae</taxon>
        <taxon>Taenia</taxon>
    </lineage>
</organism>
<feature type="chain" id="PRO_5043132537" evidence="3">
    <location>
        <begin position="18"/>
        <end position="200"/>
    </location>
</feature>
<dbReference type="PANTHER" id="PTHR15382">
    <property type="entry name" value="CTG4A-RELATED"/>
    <property type="match status" value="1"/>
</dbReference>
<proteinExistence type="inferred from homology"/>
<keyword evidence="6" id="KW-1185">Reference proteome</keyword>
<reference evidence="5 6" key="2">
    <citation type="submission" date="2018-11" db="EMBL/GenBank/DDBJ databases">
        <authorList>
            <consortium name="Pathogen Informatics"/>
        </authorList>
    </citation>
    <scope>NUCLEOTIDE SEQUENCE [LARGE SCALE GENOMIC DNA]</scope>
</reference>
<evidence type="ECO:0000313" key="5">
    <source>
        <dbReference type="EMBL" id="VDK24824.1"/>
    </source>
</evidence>
<name>A0A0R3VY14_TAEAS</name>
<keyword evidence="2 3" id="KW-0732">Signal</keyword>
<dbReference type="InterPro" id="IPR021852">
    <property type="entry name" value="DUF3456"/>
</dbReference>